<dbReference type="EMBL" id="ML213506">
    <property type="protein sequence ID" value="TFK53896.1"/>
    <property type="molecule type" value="Genomic_DNA"/>
</dbReference>
<evidence type="ECO:0008006" key="3">
    <source>
        <dbReference type="Google" id="ProtNLM"/>
    </source>
</evidence>
<gene>
    <name evidence="1" type="ORF">OE88DRAFT_1654267</name>
</gene>
<dbReference type="InterPro" id="IPR027417">
    <property type="entry name" value="P-loop_NTPase"/>
</dbReference>
<dbReference type="OrthoDB" id="10041966at2759"/>
<organism evidence="1 2">
    <name type="scientific">Heliocybe sulcata</name>
    <dbReference type="NCBI Taxonomy" id="5364"/>
    <lineage>
        <taxon>Eukaryota</taxon>
        <taxon>Fungi</taxon>
        <taxon>Dikarya</taxon>
        <taxon>Basidiomycota</taxon>
        <taxon>Agaricomycotina</taxon>
        <taxon>Agaricomycetes</taxon>
        <taxon>Gloeophyllales</taxon>
        <taxon>Gloeophyllaceae</taxon>
        <taxon>Heliocybe</taxon>
    </lineage>
</organism>
<name>A0A5C3NBS8_9AGAM</name>
<dbReference type="SUPFAM" id="SSF52540">
    <property type="entry name" value="P-loop containing nucleoside triphosphate hydrolases"/>
    <property type="match status" value="1"/>
</dbReference>
<dbReference type="AlphaFoldDB" id="A0A5C3NBS8"/>
<evidence type="ECO:0000313" key="1">
    <source>
        <dbReference type="EMBL" id="TFK53896.1"/>
    </source>
</evidence>
<proteinExistence type="predicted"/>
<dbReference type="Proteomes" id="UP000305948">
    <property type="component" value="Unassembled WGS sequence"/>
</dbReference>
<keyword evidence="2" id="KW-1185">Reference proteome</keyword>
<protein>
    <recommendedName>
        <fullName evidence="3">P-loop containing nucleoside triphosphate hydrolase protein</fullName>
    </recommendedName>
</protein>
<reference evidence="1 2" key="1">
    <citation type="journal article" date="2019" name="Nat. Ecol. Evol.">
        <title>Megaphylogeny resolves global patterns of mushroom evolution.</title>
        <authorList>
            <person name="Varga T."/>
            <person name="Krizsan K."/>
            <person name="Foldi C."/>
            <person name="Dima B."/>
            <person name="Sanchez-Garcia M."/>
            <person name="Sanchez-Ramirez S."/>
            <person name="Szollosi G.J."/>
            <person name="Szarkandi J.G."/>
            <person name="Papp V."/>
            <person name="Albert L."/>
            <person name="Andreopoulos W."/>
            <person name="Angelini C."/>
            <person name="Antonin V."/>
            <person name="Barry K.W."/>
            <person name="Bougher N.L."/>
            <person name="Buchanan P."/>
            <person name="Buyck B."/>
            <person name="Bense V."/>
            <person name="Catcheside P."/>
            <person name="Chovatia M."/>
            <person name="Cooper J."/>
            <person name="Damon W."/>
            <person name="Desjardin D."/>
            <person name="Finy P."/>
            <person name="Geml J."/>
            <person name="Haridas S."/>
            <person name="Hughes K."/>
            <person name="Justo A."/>
            <person name="Karasinski D."/>
            <person name="Kautmanova I."/>
            <person name="Kiss B."/>
            <person name="Kocsube S."/>
            <person name="Kotiranta H."/>
            <person name="LaButti K.M."/>
            <person name="Lechner B.E."/>
            <person name="Liimatainen K."/>
            <person name="Lipzen A."/>
            <person name="Lukacs Z."/>
            <person name="Mihaltcheva S."/>
            <person name="Morgado L.N."/>
            <person name="Niskanen T."/>
            <person name="Noordeloos M.E."/>
            <person name="Ohm R.A."/>
            <person name="Ortiz-Santana B."/>
            <person name="Ovrebo C."/>
            <person name="Racz N."/>
            <person name="Riley R."/>
            <person name="Savchenko A."/>
            <person name="Shiryaev A."/>
            <person name="Soop K."/>
            <person name="Spirin V."/>
            <person name="Szebenyi C."/>
            <person name="Tomsovsky M."/>
            <person name="Tulloss R.E."/>
            <person name="Uehling J."/>
            <person name="Grigoriev I.V."/>
            <person name="Vagvolgyi C."/>
            <person name="Papp T."/>
            <person name="Martin F.M."/>
            <person name="Miettinen O."/>
            <person name="Hibbett D.S."/>
            <person name="Nagy L.G."/>
        </authorList>
    </citation>
    <scope>NUCLEOTIDE SEQUENCE [LARGE SCALE GENOMIC DNA]</scope>
    <source>
        <strain evidence="1 2">OMC1185</strain>
    </source>
</reference>
<accession>A0A5C3NBS8</accession>
<evidence type="ECO:0000313" key="2">
    <source>
        <dbReference type="Proteomes" id="UP000305948"/>
    </source>
</evidence>
<dbReference type="STRING" id="5364.A0A5C3NBS8"/>
<dbReference type="Gene3D" id="3.40.50.300">
    <property type="entry name" value="P-loop containing nucleotide triphosphate hydrolases"/>
    <property type="match status" value="1"/>
</dbReference>
<sequence length="203" mass="23374">MHPIHNVQDWDAPEGAIDWPRLESFLKSVKATGQIPSEHRSHDHLNEQKDIPVSSDVARRWKGVFEEAEREWQARGEKVTWALLDGFLLYWDKEVVDSLDVRIFLRVPYDVLKQRREERHGYHTAEGALWRDPPGYFDQIVYPAYVRAHQDVFANHDVENGVVVTENGKVGDLVVLEPLKVEGGMDGIVDRACKVIEEKLKAL</sequence>